<keyword evidence="1" id="KW-0472">Membrane</keyword>
<proteinExistence type="predicted"/>
<sequence length="331" mass="37039">MSGDKSQFLSLKMKKGGRVTIGDSKTLPILGKGTIGNSIISINKEPKNVQEALQDENWIMAMQEELNQFERCDVWELVDPPEDASIVGTKWVFKNKVDEFGTITRNKARLVAQGYNQQEGIDFDQTYAPVASGTITLGLFYPITNAFDLVGYSDADYAGSQTDRKSTSGVCAFLGQSLVSWLSKKQTSVALSTAEGEYLAAGSCCSQMLWMRQQLKDFGIKCKQTPIFCDNTSTINISENPVNHSRTKHIDVRHHFLRDNVAKGNWVCVMCSQQALKHGPGTLSLLLAFYIIFVYFACRNITSFNFIPKTTPLIIVKRVLTYGFEQRLWHS</sequence>
<reference evidence="3" key="1">
    <citation type="journal article" date="2016" name="Nat. Genet.">
        <title>A high-quality carrot genome assembly provides new insights into carotenoid accumulation and asterid genome evolution.</title>
        <authorList>
            <person name="Iorizzo M."/>
            <person name="Ellison S."/>
            <person name="Senalik D."/>
            <person name="Zeng P."/>
            <person name="Satapoomin P."/>
            <person name="Huang J."/>
            <person name="Bowman M."/>
            <person name="Iovene M."/>
            <person name="Sanseverino W."/>
            <person name="Cavagnaro P."/>
            <person name="Yildiz M."/>
            <person name="Macko-Podgorni A."/>
            <person name="Moranska E."/>
            <person name="Grzebelus E."/>
            <person name="Grzebelus D."/>
            <person name="Ashrafi H."/>
            <person name="Zheng Z."/>
            <person name="Cheng S."/>
            <person name="Spooner D."/>
            <person name="Van Deynze A."/>
            <person name="Simon P."/>
        </authorList>
    </citation>
    <scope>NUCLEOTIDE SEQUENCE</scope>
    <source>
        <tissue evidence="3">Leaf</tissue>
    </source>
</reference>
<dbReference type="Pfam" id="PF07727">
    <property type="entry name" value="RVT_2"/>
    <property type="match status" value="1"/>
</dbReference>
<keyword evidence="1" id="KW-0812">Transmembrane</keyword>
<gene>
    <name evidence="3" type="ORF">DCAR_0832103</name>
</gene>
<dbReference type="Proteomes" id="UP000077755">
    <property type="component" value="Chromosome 8"/>
</dbReference>
<evidence type="ECO:0000313" key="4">
    <source>
        <dbReference type="Proteomes" id="UP000077755"/>
    </source>
</evidence>
<keyword evidence="4" id="KW-1185">Reference proteome</keyword>
<name>A0AAF0XSP4_DAUCS</name>
<dbReference type="AlphaFoldDB" id="A0AAF0XSP4"/>
<feature type="domain" description="Reverse transcriptase Ty1/copia-type" evidence="2">
    <location>
        <begin position="73"/>
        <end position="132"/>
    </location>
</feature>
<organism evidence="3 4">
    <name type="scientific">Daucus carota subsp. sativus</name>
    <name type="common">Carrot</name>
    <dbReference type="NCBI Taxonomy" id="79200"/>
    <lineage>
        <taxon>Eukaryota</taxon>
        <taxon>Viridiplantae</taxon>
        <taxon>Streptophyta</taxon>
        <taxon>Embryophyta</taxon>
        <taxon>Tracheophyta</taxon>
        <taxon>Spermatophyta</taxon>
        <taxon>Magnoliopsida</taxon>
        <taxon>eudicotyledons</taxon>
        <taxon>Gunneridae</taxon>
        <taxon>Pentapetalae</taxon>
        <taxon>asterids</taxon>
        <taxon>campanulids</taxon>
        <taxon>Apiales</taxon>
        <taxon>Apiaceae</taxon>
        <taxon>Apioideae</taxon>
        <taxon>Scandiceae</taxon>
        <taxon>Daucinae</taxon>
        <taxon>Daucus</taxon>
        <taxon>Daucus sect. Daucus</taxon>
    </lineage>
</organism>
<dbReference type="InterPro" id="IPR013103">
    <property type="entry name" value="RVT_2"/>
</dbReference>
<evidence type="ECO:0000313" key="3">
    <source>
        <dbReference type="EMBL" id="WOH12597.1"/>
    </source>
</evidence>
<accession>A0AAF0XSP4</accession>
<evidence type="ECO:0000259" key="2">
    <source>
        <dbReference type="Pfam" id="PF07727"/>
    </source>
</evidence>
<dbReference type="PANTHER" id="PTHR11439:SF483">
    <property type="entry name" value="PEPTIDE SYNTHASE GLIP-LIKE, PUTATIVE (AFU_ORTHOLOGUE AFUA_3G12920)-RELATED"/>
    <property type="match status" value="1"/>
</dbReference>
<keyword evidence="1" id="KW-1133">Transmembrane helix</keyword>
<protein>
    <recommendedName>
        <fullName evidence="2">Reverse transcriptase Ty1/copia-type domain-containing protein</fullName>
    </recommendedName>
</protein>
<reference evidence="3" key="2">
    <citation type="submission" date="2022-03" db="EMBL/GenBank/DDBJ databases">
        <title>Draft title - Genomic analysis of global carrot germplasm unveils the trajectory of domestication and the origin of high carotenoid orange carrot.</title>
        <authorList>
            <person name="Iorizzo M."/>
            <person name="Ellison S."/>
            <person name="Senalik D."/>
            <person name="Macko-Podgorni A."/>
            <person name="Grzebelus D."/>
            <person name="Bostan H."/>
            <person name="Rolling W."/>
            <person name="Curaba J."/>
            <person name="Simon P."/>
        </authorList>
    </citation>
    <scope>NUCLEOTIDE SEQUENCE</scope>
    <source>
        <tissue evidence="3">Leaf</tissue>
    </source>
</reference>
<feature type="transmembrane region" description="Helical" evidence="1">
    <location>
        <begin position="278"/>
        <end position="298"/>
    </location>
</feature>
<dbReference type="CDD" id="cd09272">
    <property type="entry name" value="RNase_HI_RT_Ty1"/>
    <property type="match status" value="1"/>
</dbReference>
<dbReference type="PANTHER" id="PTHR11439">
    <property type="entry name" value="GAG-POL-RELATED RETROTRANSPOSON"/>
    <property type="match status" value="1"/>
</dbReference>
<dbReference type="EMBL" id="CP093350">
    <property type="protein sequence ID" value="WOH12597.1"/>
    <property type="molecule type" value="Genomic_DNA"/>
</dbReference>
<evidence type="ECO:0000256" key="1">
    <source>
        <dbReference type="SAM" id="Phobius"/>
    </source>
</evidence>